<dbReference type="GO" id="GO:0016706">
    <property type="term" value="F:2-oxoglutarate-dependent dioxygenase activity"/>
    <property type="evidence" value="ECO:0007669"/>
    <property type="project" value="UniProtKB-ARBA"/>
</dbReference>
<keyword evidence="2" id="KW-0223">Dioxygenase</keyword>
<evidence type="ECO:0000313" key="2">
    <source>
        <dbReference type="EMBL" id="OWK47160.1"/>
    </source>
</evidence>
<dbReference type="SUPFAM" id="SSF51197">
    <property type="entry name" value="Clavaminate synthase-like"/>
    <property type="match status" value="1"/>
</dbReference>
<organism evidence="2 3">
    <name type="scientific">Fimbriiglobus ruber</name>
    <dbReference type="NCBI Taxonomy" id="1908690"/>
    <lineage>
        <taxon>Bacteria</taxon>
        <taxon>Pseudomonadati</taxon>
        <taxon>Planctomycetota</taxon>
        <taxon>Planctomycetia</taxon>
        <taxon>Gemmatales</taxon>
        <taxon>Gemmataceae</taxon>
        <taxon>Fimbriiglobus</taxon>
    </lineage>
</organism>
<dbReference type="Pfam" id="PF05721">
    <property type="entry name" value="PhyH"/>
    <property type="match status" value="1"/>
</dbReference>
<dbReference type="InterPro" id="IPR008775">
    <property type="entry name" value="Phytyl_CoA_dOase-like"/>
</dbReference>
<keyword evidence="3" id="KW-1185">Reference proteome</keyword>
<evidence type="ECO:0000256" key="1">
    <source>
        <dbReference type="ARBA" id="ARBA00001954"/>
    </source>
</evidence>
<keyword evidence="2" id="KW-0560">Oxidoreductase</keyword>
<name>A0A225E090_9BACT</name>
<dbReference type="OrthoDB" id="9814777at2"/>
<comment type="cofactor">
    <cofactor evidence="1">
        <name>Fe(2+)</name>
        <dbReference type="ChEBI" id="CHEBI:29033"/>
    </cofactor>
</comment>
<evidence type="ECO:0000313" key="3">
    <source>
        <dbReference type="Proteomes" id="UP000214646"/>
    </source>
</evidence>
<dbReference type="PANTHER" id="PTHR20883:SF48">
    <property type="entry name" value="ECTOINE DIOXYGENASE"/>
    <property type="match status" value="1"/>
</dbReference>
<gene>
    <name evidence="2" type="ORF">FRUB_00859</name>
</gene>
<sequence length="270" mass="30881">MLAAPTASFSIRRSLRQLPGVRSLVDYALRNKPVLTELEFAQFHAHGYLVIDPELPEEALDEAVRYVLARPEAKVSHHGTRVFNAWKECRPIRQIALTARVLRILRQLYGREPLPFQTINFPIGTEQRVHSDVIHFNCDPPTYMCGVWVALEDIDLDNGALVYYPGSHKLPVVTMEDFAPGPGTKYYEQYEDHIEGVARASGIPPAQAVLRKGQALIWAANLLHGGGTHHDKSRTRHSQVTHYYFEGCQYYMPLESYGGYRHLRFEEWIR</sequence>
<dbReference type="RefSeq" id="WP_088252296.1">
    <property type="nucleotide sequence ID" value="NZ_NIDE01000001.1"/>
</dbReference>
<dbReference type="Proteomes" id="UP000214646">
    <property type="component" value="Unassembled WGS sequence"/>
</dbReference>
<accession>A0A225E090</accession>
<dbReference type="GO" id="GO:0005506">
    <property type="term" value="F:iron ion binding"/>
    <property type="evidence" value="ECO:0007669"/>
    <property type="project" value="UniProtKB-ARBA"/>
</dbReference>
<protein>
    <submittedName>
        <fullName evidence="2">Phytanoyl-CoA dioxygenase</fullName>
    </submittedName>
</protein>
<dbReference type="PANTHER" id="PTHR20883">
    <property type="entry name" value="PHYTANOYL-COA DIOXYGENASE DOMAIN CONTAINING 1"/>
    <property type="match status" value="1"/>
</dbReference>
<comment type="caution">
    <text evidence="2">The sequence shown here is derived from an EMBL/GenBank/DDBJ whole genome shotgun (WGS) entry which is preliminary data.</text>
</comment>
<dbReference type="EMBL" id="NIDE01000001">
    <property type="protein sequence ID" value="OWK47160.1"/>
    <property type="molecule type" value="Genomic_DNA"/>
</dbReference>
<dbReference type="Gene3D" id="2.60.120.620">
    <property type="entry name" value="q2cbj1_9rhob like domain"/>
    <property type="match status" value="1"/>
</dbReference>
<proteinExistence type="predicted"/>
<reference evidence="3" key="1">
    <citation type="submission" date="2017-06" db="EMBL/GenBank/DDBJ databases">
        <title>Genome analysis of Fimbriiglobus ruber SP5, the first member of the order Planctomycetales with confirmed chitinolytic capability.</title>
        <authorList>
            <person name="Ravin N.V."/>
            <person name="Rakitin A.L."/>
            <person name="Ivanova A.A."/>
            <person name="Beletsky A.V."/>
            <person name="Kulichevskaya I.S."/>
            <person name="Mardanov A.V."/>
            <person name="Dedysh S.N."/>
        </authorList>
    </citation>
    <scope>NUCLEOTIDE SEQUENCE [LARGE SCALE GENOMIC DNA]</scope>
    <source>
        <strain evidence="3">SP5</strain>
    </source>
</reference>
<dbReference type="AlphaFoldDB" id="A0A225E090"/>